<evidence type="ECO:0000313" key="2">
    <source>
        <dbReference type="EMBL" id="SDD81518.1"/>
    </source>
</evidence>
<dbReference type="OrthoDB" id="3256397at2"/>
<dbReference type="EMBL" id="FMZM01000011">
    <property type="protein sequence ID" value="SDD81518.1"/>
    <property type="molecule type" value="Genomic_DNA"/>
</dbReference>
<evidence type="ECO:0000313" key="3">
    <source>
        <dbReference type="Proteomes" id="UP000199034"/>
    </source>
</evidence>
<gene>
    <name evidence="2" type="ORF">SAMN05421872_11180</name>
</gene>
<dbReference type="Proteomes" id="UP000199034">
    <property type="component" value="Unassembled WGS sequence"/>
</dbReference>
<organism evidence="2 3">
    <name type="scientific">Nocardioides lianchengensis</name>
    <dbReference type="NCBI Taxonomy" id="1045774"/>
    <lineage>
        <taxon>Bacteria</taxon>
        <taxon>Bacillati</taxon>
        <taxon>Actinomycetota</taxon>
        <taxon>Actinomycetes</taxon>
        <taxon>Propionibacteriales</taxon>
        <taxon>Nocardioidaceae</taxon>
        <taxon>Nocardioides</taxon>
    </lineage>
</organism>
<dbReference type="AlphaFoldDB" id="A0A1G6XTL3"/>
<name>A0A1G6XTL3_9ACTN</name>
<dbReference type="STRING" id="1045774.SAMN05421872_11180"/>
<sequence length="101" mass="10389">MLTAVLGWVGTAGTFAAYLLLWKGRLTSGSLTYAALNAVGGLLGGTASALYGAWPSAASNLIWAVIGLQSVATILLRRSRVVTALPVPDLAPDVRQHDLAA</sequence>
<dbReference type="RefSeq" id="WP_139175691.1">
    <property type="nucleotide sequence ID" value="NZ_FMZM01000011.1"/>
</dbReference>
<keyword evidence="3" id="KW-1185">Reference proteome</keyword>
<accession>A0A1G6XTL3</accession>
<protein>
    <recommendedName>
        <fullName evidence="1">CBU-0592-like domain-containing protein</fullName>
    </recommendedName>
</protein>
<dbReference type="Pfam" id="PF26604">
    <property type="entry name" value="CBU_0592"/>
    <property type="match status" value="1"/>
</dbReference>
<dbReference type="InterPro" id="IPR058058">
    <property type="entry name" value="CBU_0592-like"/>
</dbReference>
<proteinExistence type="predicted"/>
<evidence type="ECO:0000259" key="1">
    <source>
        <dbReference type="Pfam" id="PF26604"/>
    </source>
</evidence>
<feature type="domain" description="CBU-0592-like" evidence="1">
    <location>
        <begin position="4"/>
        <end position="78"/>
    </location>
</feature>
<reference evidence="2 3" key="1">
    <citation type="submission" date="2016-10" db="EMBL/GenBank/DDBJ databases">
        <authorList>
            <person name="de Groot N.N."/>
        </authorList>
    </citation>
    <scope>NUCLEOTIDE SEQUENCE [LARGE SCALE GENOMIC DNA]</scope>
    <source>
        <strain evidence="2 3">CGMCC 4.6858</strain>
    </source>
</reference>